<gene>
    <name evidence="4" type="ORF">ATZ99_07970</name>
</gene>
<dbReference type="PATRIC" id="fig|520767.4.peg.882"/>
<accession>A0A162MR35</accession>
<proteinExistence type="inferred from homology"/>
<dbReference type="RefSeq" id="WP_068747953.1">
    <property type="nucleotide sequence ID" value="NZ_LOHZ01000023.1"/>
</dbReference>
<dbReference type="GO" id="GO:0046872">
    <property type="term" value="F:metal ion binding"/>
    <property type="evidence" value="ECO:0007669"/>
    <property type="project" value="UniProtKB-KW"/>
</dbReference>
<reference evidence="4 5" key="1">
    <citation type="submission" date="2015-12" db="EMBL/GenBank/DDBJ databases">
        <title>Draft genome of Thermovenabulum gondwanense isolated from a red thermophilic microbial mat colonisisng an outflow channel of a bore well.</title>
        <authorList>
            <person name="Patel B.K."/>
        </authorList>
    </citation>
    <scope>NUCLEOTIDE SEQUENCE [LARGE SCALE GENOMIC DNA]</scope>
    <source>
        <strain evidence="4 5">R270</strain>
    </source>
</reference>
<keyword evidence="5" id="KW-1185">Reference proteome</keyword>
<organism evidence="4 5">
    <name type="scientific">Thermovenabulum gondwanense</name>
    <dbReference type="NCBI Taxonomy" id="520767"/>
    <lineage>
        <taxon>Bacteria</taxon>
        <taxon>Bacillati</taxon>
        <taxon>Bacillota</taxon>
        <taxon>Clostridia</taxon>
        <taxon>Thermosediminibacterales</taxon>
        <taxon>Thermosediminibacteraceae</taxon>
        <taxon>Thermovenabulum</taxon>
    </lineage>
</organism>
<sequence>MKIKEIVSALNEITGGRVVADLSDITLGKNPFVVMKSSNIPGKEVIEIPGLVFGDPEKEVKKVAITMTLTEQSIELAGATGVDLIIAHHPVADAANSGGVTLKNYLGLYGISVIELHEAFHGLHPGISYIHGHRAYKVDISYGGIPGNIMYVGKVLEGINTLKDMIERINSFMDIKREFLSLEKEKSAYGNEDLINSATAALAEIYLGNPDSKVQHILHIFPHTGFEPVHLLKAKSEYPEIDTVICSISRVKRESPLVEKAKELGLNFICGNSHAYEIFENGLPLALALKSYLKDDIEIRIFREKVYSFPVVAFGSDKIKEYADYISQNYLIKKM</sequence>
<name>A0A162MR35_9FIRM</name>
<dbReference type="Pfam" id="PF01784">
    <property type="entry name" value="DUF34_NIF3"/>
    <property type="match status" value="1"/>
</dbReference>
<dbReference type="SUPFAM" id="SSF102705">
    <property type="entry name" value="NIF3 (NGG1p interacting factor 3)-like"/>
    <property type="match status" value="1"/>
</dbReference>
<comment type="caution">
    <text evidence="4">The sequence shown here is derived from an EMBL/GenBank/DDBJ whole genome shotgun (WGS) entry which is preliminary data.</text>
</comment>
<dbReference type="AlphaFoldDB" id="A0A162MR35"/>
<dbReference type="InterPro" id="IPR036069">
    <property type="entry name" value="DUF34/NIF3_sf"/>
</dbReference>
<evidence type="ECO:0000256" key="3">
    <source>
        <dbReference type="PIRSR" id="PIRSR602678-1"/>
    </source>
</evidence>
<dbReference type="InterPro" id="IPR002678">
    <property type="entry name" value="DUF34/NIF3"/>
</dbReference>
<dbReference type="OrthoDB" id="1674447at2"/>
<evidence type="ECO:0000313" key="5">
    <source>
        <dbReference type="Proteomes" id="UP000075737"/>
    </source>
</evidence>
<evidence type="ECO:0000256" key="2">
    <source>
        <dbReference type="ARBA" id="ARBA00022112"/>
    </source>
</evidence>
<comment type="similarity">
    <text evidence="1">Belongs to the GTP cyclohydrolase I type 2/NIF3 family.</text>
</comment>
<feature type="binding site" evidence="3">
    <location>
        <position position="88"/>
    </location>
    <ligand>
        <name>a divalent metal cation</name>
        <dbReference type="ChEBI" id="CHEBI:60240"/>
        <label>1</label>
    </ligand>
</feature>
<dbReference type="Proteomes" id="UP000075737">
    <property type="component" value="Unassembled WGS sequence"/>
</dbReference>
<protein>
    <recommendedName>
        <fullName evidence="2">GTP cyclohydrolase 1 type 2 homolog</fullName>
    </recommendedName>
</protein>
<dbReference type="EMBL" id="LOHZ01000023">
    <property type="protein sequence ID" value="KYO66980.1"/>
    <property type="molecule type" value="Genomic_DNA"/>
</dbReference>
<evidence type="ECO:0000256" key="1">
    <source>
        <dbReference type="ARBA" id="ARBA00006964"/>
    </source>
</evidence>
<evidence type="ECO:0000313" key="4">
    <source>
        <dbReference type="EMBL" id="KYO66980.1"/>
    </source>
</evidence>
<dbReference type="Gene3D" id="3.40.1390.30">
    <property type="entry name" value="NIF3 (NGG1p interacting factor 3)-like"/>
    <property type="match status" value="1"/>
</dbReference>
<dbReference type="STRING" id="520767.ATZ99_07970"/>
<feature type="binding site" evidence="3">
    <location>
        <position position="89"/>
    </location>
    <ligand>
        <name>a divalent metal cation</name>
        <dbReference type="ChEBI" id="CHEBI:60240"/>
        <label>1</label>
    </ligand>
</feature>
<keyword evidence="3" id="KW-0479">Metal-binding</keyword>